<keyword evidence="1" id="KW-0472">Membrane</keyword>
<dbReference type="Proteomes" id="UP001303899">
    <property type="component" value="Unassembled WGS sequence"/>
</dbReference>
<gene>
    <name evidence="2" type="ORF">VB776_16305</name>
</gene>
<evidence type="ECO:0000256" key="1">
    <source>
        <dbReference type="SAM" id="Phobius"/>
    </source>
</evidence>
<comment type="caution">
    <text evidence="2">The sequence shown here is derived from an EMBL/GenBank/DDBJ whole genome shotgun (WGS) entry which is preliminary data.</text>
</comment>
<evidence type="ECO:0000313" key="3">
    <source>
        <dbReference type="Proteomes" id="UP001303899"/>
    </source>
</evidence>
<keyword evidence="1" id="KW-0812">Transmembrane</keyword>
<organism evidence="2 3">
    <name type="scientific">Arcicella gelida</name>
    <dbReference type="NCBI Taxonomy" id="2984195"/>
    <lineage>
        <taxon>Bacteria</taxon>
        <taxon>Pseudomonadati</taxon>
        <taxon>Bacteroidota</taxon>
        <taxon>Cytophagia</taxon>
        <taxon>Cytophagales</taxon>
        <taxon>Flectobacillaceae</taxon>
        <taxon>Arcicella</taxon>
    </lineage>
</organism>
<proteinExistence type="predicted"/>
<reference evidence="2 3" key="1">
    <citation type="submission" date="2023-12" db="EMBL/GenBank/DDBJ databases">
        <title>Novel species of the genus Arcicella isolated from rivers.</title>
        <authorList>
            <person name="Lu H."/>
        </authorList>
    </citation>
    <scope>NUCLEOTIDE SEQUENCE [LARGE SCALE GENOMIC DNA]</scope>
    <source>
        <strain evidence="2 3">DC2W</strain>
    </source>
</reference>
<evidence type="ECO:0000313" key="2">
    <source>
        <dbReference type="EMBL" id="MEA5404496.1"/>
    </source>
</evidence>
<keyword evidence="1" id="KW-1133">Transmembrane helix</keyword>
<protein>
    <submittedName>
        <fullName evidence="2">Uncharacterized protein</fullName>
    </submittedName>
</protein>
<dbReference type="RefSeq" id="WP_323697887.1">
    <property type="nucleotide sequence ID" value="NZ_JAYGIL010000021.1"/>
</dbReference>
<feature type="transmembrane region" description="Helical" evidence="1">
    <location>
        <begin position="6"/>
        <end position="30"/>
    </location>
</feature>
<keyword evidence="3" id="KW-1185">Reference proteome</keyword>
<name>A0ABU5S7Q7_9BACT</name>
<sequence length="42" mass="4649">MFEKGQINFGSIVTTAIAIILAGTIMSYFYKKMPKDSTTTTE</sequence>
<dbReference type="EMBL" id="JAYGIL010000021">
    <property type="protein sequence ID" value="MEA5404496.1"/>
    <property type="molecule type" value="Genomic_DNA"/>
</dbReference>
<accession>A0ABU5S7Q7</accession>